<dbReference type="EMBL" id="JABMIG020000018">
    <property type="protein sequence ID" value="KAL3802623.1"/>
    <property type="molecule type" value="Genomic_DNA"/>
</dbReference>
<dbReference type="AlphaFoldDB" id="A0ABD3QQC5"/>
<evidence type="ECO:0000313" key="2">
    <source>
        <dbReference type="Proteomes" id="UP001516023"/>
    </source>
</evidence>
<evidence type="ECO:0000313" key="1">
    <source>
        <dbReference type="EMBL" id="KAL3802623.1"/>
    </source>
</evidence>
<name>A0ABD3QQC5_9STRA</name>
<dbReference type="Proteomes" id="UP001516023">
    <property type="component" value="Unassembled WGS sequence"/>
</dbReference>
<reference evidence="1 2" key="1">
    <citation type="journal article" date="2020" name="G3 (Bethesda)">
        <title>Improved Reference Genome for Cyclotella cryptica CCMP332, a Model for Cell Wall Morphogenesis, Salinity Adaptation, and Lipid Production in Diatoms (Bacillariophyta).</title>
        <authorList>
            <person name="Roberts W.R."/>
            <person name="Downey K.M."/>
            <person name="Ruck E.C."/>
            <person name="Traller J.C."/>
            <person name="Alverson A.J."/>
        </authorList>
    </citation>
    <scope>NUCLEOTIDE SEQUENCE [LARGE SCALE GENOMIC DNA]</scope>
    <source>
        <strain evidence="1 2">CCMP332</strain>
    </source>
</reference>
<organism evidence="1 2">
    <name type="scientific">Cyclotella cryptica</name>
    <dbReference type="NCBI Taxonomy" id="29204"/>
    <lineage>
        <taxon>Eukaryota</taxon>
        <taxon>Sar</taxon>
        <taxon>Stramenopiles</taxon>
        <taxon>Ochrophyta</taxon>
        <taxon>Bacillariophyta</taxon>
        <taxon>Coscinodiscophyceae</taxon>
        <taxon>Thalassiosirophycidae</taxon>
        <taxon>Stephanodiscales</taxon>
        <taxon>Stephanodiscaceae</taxon>
        <taxon>Cyclotella</taxon>
    </lineage>
</organism>
<comment type="caution">
    <text evidence="1">The sequence shown here is derived from an EMBL/GenBank/DDBJ whole genome shotgun (WGS) entry which is preliminary data.</text>
</comment>
<accession>A0ABD3QQC5</accession>
<protein>
    <submittedName>
        <fullName evidence="1">Uncharacterized protein</fullName>
    </submittedName>
</protein>
<keyword evidence="2" id="KW-1185">Reference proteome</keyword>
<gene>
    <name evidence="1" type="ORF">HJC23_011947</name>
</gene>
<sequence length="468" mass="53608">MVLSRKAKKAISAGALGLVTAFALYIIDGEINGLRASLLNGGGRRSLSVDLGDGDCVYKPPQPRVSPKVKFHKYLLAGFPSGDKRMIYIQMEALTGLPSKDDWDFVVNGYSNAPFIKTNYPHPAGTWSWGSEADEVALVVQFIRRSLVEYADVVWYQSGARSYEAEREQVEKKYGERLDTNEWYKWRDERVLQEIYRYGSYIDYWMENGLRRDPISHRVIDQNMWEVLTNPLPLNLVDDVHICHKTSSPTNPAIDMVVSSKQAQVYIDHGDYLGMCADAQQDKSWWERAPPVYAANRDPRCQTITRTCSPRIVISSDKLRDYTLGPIETYLIGRRLNMTMPERLIDEATWPCIWKKIIHENRGPMTFDDRKLSEDPNFSAFMLEEMIGELNRLITKYSSYPWTSTNYKAIRLVSLFTEHVALLETELEEVKSGARALSVTDYLGPKDRTGISMDTRSKRLKTKRLAAK</sequence>
<proteinExistence type="predicted"/>